<proteinExistence type="inferred from homology"/>
<dbReference type="AlphaFoldDB" id="A0A1F7ILK9"/>
<reference evidence="2 3" key="1">
    <citation type="journal article" date="2016" name="Nat. Commun.">
        <title>Thousands of microbial genomes shed light on interconnected biogeochemical processes in an aquifer system.</title>
        <authorList>
            <person name="Anantharaman K."/>
            <person name="Brown C.T."/>
            <person name="Hug L.A."/>
            <person name="Sharon I."/>
            <person name="Castelle C.J."/>
            <person name="Probst A.J."/>
            <person name="Thomas B.C."/>
            <person name="Singh A."/>
            <person name="Wilkins M.J."/>
            <person name="Karaoz U."/>
            <person name="Brodie E.L."/>
            <person name="Williams K.H."/>
            <person name="Hubbard S.S."/>
            <person name="Banfield J.F."/>
        </authorList>
    </citation>
    <scope>NUCLEOTIDE SEQUENCE [LARGE SCALE GENOMIC DNA]</scope>
</reference>
<dbReference type="GO" id="GO:0003824">
    <property type="term" value="F:catalytic activity"/>
    <property type="evidence" value="ECO:0007669"/>
    <property type="project" value="InterPro"/>
</dbReference>
<accession>A0A1F7ILK9</accession>
<dbReference type="Gene3D" id="3.20.10.10">
    <property type="entry name" value="D-amino Acid Aminotransferase, subunit A, domain 2"/>
    <property type="match status" value="1"/>
</dbReference>
<name>A0A1F7ILK9_9BACT</name>
<dbReference type="Pfam" id="PF01063">
    <property type="entry name" value="Aminotran_4"/>
    <property type="match status" value="1"/>
</dbReference>
<organism evidence="2 3">
    <name type="scientific">Candidatus Roizmanbacteria bacterium RIFCSPLOWO2_01_FULL_38_11</name>
    <dbReference type="NCBI Taxonomy" id="1802060"/>
    <lineage>
        <taxon>Bacteria</taxon>
        <taxon>Candidatus Roizmaniibacteriota</taxon>
    </lineage>
</organism>
<protein>
    <recommendedName>
        <fullName evidence="4">Amino acid aminotransferase</fullName>
    </recommendedName>
</protein>
<dbReference type="EMBL" id="MGAK01000021">
    <property type="protein sequence ID" value="OGK44271.1"/>
    <property type="molecule type" value="Genomic_DNA"/>
</dbReference>
<dbReference type="STRING" id="1802060.A2957_01190"/>
<comment type="similarity">
    <text evidence="1">Belongs to the class-IV pyridoxal-phosphate-dependent aminotransferase family.</text>
</comment>
<dbReference type="InterPro" id="IPR050571">
    <property type="entry name" value="Class-IV_PLP-Dep_Aminotrnsfr"/>
</dbReference>
<dbReference type="GO" id="GO:0046394">
    <property type="term" value="P:carboxylic acid biosynthetic process"/>
    <property type="evidence" value="ECO:0007669"/>
    <property type="project" value="UniProtKB-ARBA"/>
</dbReference>
<dbReference type="PANTHER" id="PTHR42743:SF11">
    <property type="entry name" value="AMINODEOXYCHORISMATE LYASE"/>
    <property type="match status" value="1"/>
</dbReference>
<dbReference type="Proteomes" id="UP000179072">
    <property type="component" value="Unassembled WGS sequence"/>
</dbReference>
<comment type="caution">
    <text evidence="2">The sequence shown here is derived from an EMBL/GenBank/DDBJ whole genome shotgun (WGS) entry which is preliminary data.</text>
</comment>
<evidence type="ECO:0000256" key="1">
    <source>
        <dbReference type="ARBA" id="ARBA00009320"/>
    </source>
</evidence>
<evidence type="ECO:0000313" key="3">
    <source>
        <dbReference type="Proteomes" id="UP000179072"/>
    </source>
</evidence>
<dbReference type="InterPro" id="IPR036038">
    <property type="entry name" value="Aminotransferase-like"/>
</dbReference>
<dbReference type="SUPFAM" id="SSF56752">
    <property type="entry name" value="D-aminoacid aminotransferase-like PLP-dependent enzymes"/>
    <property type="match status" value="1"/>
</dbReference>
<dbReference type="InterPro" id="IPR043131">
    <property type="entry name" value="BCAT-like_N"/>
</dbReference>
<evidence type="ECO:0000313" key="2">
    <source>
        <dbReference type="EMBL" id="OGK44271.1"/>
    </source>
</evidence>
<sequence length="278" mass="31592">MSNLIHFLNGKFVSEDELLISPRDLGFDRGYAVTDFLVTYNHEPFKLTEHIDRLFISAEIIGLQIPWNKEQIIGLVKETLDKNDKNTEKSVKILLSGGVSHSMYQAEKPTLVIIISPRKFKSASDYEKGIKVQAVKYKRPYPEAKTTHYIEAIKQLAIYKNDDINDLVYYDDSQVFEGSGCSLFAIIDNKLVTAKSNIIDGITRKVLLEILKLPIPIEIRDFSFDELQRATEIFVTGSNSEVRGVVEINGKPVEDGKVGEITKEVLKQYREYIAQSIE</sequence>
<evidence type="ECO:0008006" key="4">
    <source>
        <dbReference type="Google" id="ProtNLM"/>
    </source>
</evidence>
<dbReference type="InterPro" id="IPR043132">
    <property type="entry name" value="BCAT-like_C"/>
</dbReference>
<gene>
    <name evidence="2" type="ORF">A2957_01190</name>
</gene>
<dbReference type="Gene3D" id="3.30.470.10">
    <property type="match status" value="1"/>
</dbReference>
<dbReference type="InterPro" id="IPR001544">
    <property type="entry name" value="Aminotrans_IV"/>
</dbReference>
<dbReference type="PANTHER" id="PTHR42743">
    <property type="entry name" value="AMINO-ACID AMINOTRANSFERASE"/>
    <property type="match status" value="1"/>
</dbReference>